<sequence length="66" mass="7571">MGKYEFKANIDLNTGSEIETGNVSIFDKEREKFVSIVQVQARDREHFMEIAESIKNAFLMGGEKNE</sequence>
<protein>
    <submittedName>
        <fullName evidence="1">Uncharacterized protein</fullName>
    </submittedName>
</protein>
<proteinExistence type="predicted"/>
<reference evidence="1 2" key="1">
    <citation type="submission" date="2020-08" db="EMBL/GenBank/DDBJ databases">
        <title>A Genomic Blueprint of the Chicken Gut Microbiome.</title>
        <authorList>
            <person name="Gilroy R."/>
            <person name="Ravi A."/>
            <person name="Getino M."/>
            <person name="Pursley I."/>
            <person name="Horton D.L."/>
            <person name="Alikhan N.-F."/>
            <person name="Baker D."/>
            <person name="Gharbi K."/>
            <person name="Hall N."/>
            <person name="Watson M."/>
            <person name="Adriaenssens E.M."/>
            <person name="Foster-Nyarko E."/>
            <person name="Jarju S."/>
            <person name="Secka A."/>
            <person name="Antonio M."/>
            <person name="Oren A."/>
            <person name="Chaudhuri R."/>
            <person name="La Ragione R.M."/>
            <person name="Hildebrand F."/>
            <person name="Pallen M.J."/>
        </authorList>
    </citation>
    <scope>NUCLEOTIDE SEQUENCE [LARGE SCALE GENOMIC DNA]</scope>
    <source>
        <strain evidence="1 2">Sa5YUA1</strain>
    </source>
</reference>
<comment type="caution">
    <text evidence="1">The sequence shown here is derived from an EMBL/GenBank/DDBJ whole genome shotgun (WGS) entry which is preliminary data.</text>
</comment>
<gene>
    <name evidence="1" type="ORF">H9655_20695</name>
</gene>
<evidence type="ECO:0000313" key="2">
    <source>
        <dbReference type="Proteomes" id="UP000657931"/>
    </source>
</evidence>
<name>A0ABR8QVJ1_9BACI</name>
<accession>A0ABR8QVJ1</accession>
<evidence type="ECO:0000313" key="1">
    <source>
        <dbReference type="EMBL" id="MBD7939464.1"/>
    </source>
</evidence>
<keyword evidence="2" id="KW-1185">Reference proteome</keyword>
<dbReference type="EMBL" id="JACSQT010000017">
    <property type="protein sequence ID" value="MBD7939464.1"/>
    <property type="molecule type" value="Genomic_DNA"/>
</dbReference>
<organism evidence="1 2">
    <name type="scientific">Cytobacillus stercorigallinarum</name>
    <dbReference type="NCBI Taxonomy" id="2762240"/>
    <lineage>
        <taxon>Bacteria</taxon>
        <taxon>Bacillati</taxon>
        <taxon>Bacillota</taxon>
        <taxon>Bacilli</taxon>
        <taxon>Bacillales</taxon>
        <taxon>Bacillaceae</taxon>
        <taxon>Cytobacillus</taxon>
    </lineage>
</organism>
<dbReference type="Proteomes" id="UP000657931">
    <property type="component" value="Unassembled WGS sequence"/>
</dbReference>